<gene>
    <name evidence="1" type="ORF">UX22_C0004G0068</name>
</gene>
<sequence length="160" mass="17560">MEASQSLENKIRAELTAAMKNKNALTVSVLRMLTASIHARRIEKRGSSLSSDLSDNEIIEITGKEIKKRKESSKMFIQGNRHDLAEKEDAERAVLELYMPPRATTGEIDEIISRAIASVHPSSAKDFGKVIGEAMKELSGKADAGEVGSKIKEKISSMFV</sequence>
<dbReference type="InterPro" id="IPR023168">
    <property type="entry name" value="GatB_Yqey_C_2"/>
</dbReference>
<accession>A0A0G1N638</accession>
<dbReference type="InterPro" id="IPR003789">
    <property type="entry name" value="Asn/Gln_tRNA_amidoTrase-B-like"/>
</dbReference>
<dbReference type="AlphaFoldDB" id="A0A0G1N638"/>
<protein>
    <submittedName>
        <fullName evidence="1">GatB/YqeY domain-containing protein</fullName>
    </submittedName>
</protein>
<dbReference type="PANTHER" id="PTHR28055">
    <property type="entry name" value="ALTERED INHERITANCE OF MITOCHONDRIA PROTEIN 41, MITOCHONDRIAL"/>
    <property type="match status" value="1"/>
</dbReference>
<dbReference type="Pfam" id="PF09424">
    <property type="entry name" value="YqeY"/>
    <property type="match status" value="1"/>
</dbReference>
<organism evidence="1 2">
    <name type="scientific">Candidatus Jorgensenbacteria bacterium GW2011_GWA2_45_9</name>
    <dbReference type="NCBI Taxonomy" id="1618663"/>
    <lineage>
        <taxon>Bacteria</taxon>
        <taxon>Candidatus Joergenseniibacteriota</taxon>
    </lineage>
</organism>
<evidence type="ECO:0000313" key="1">
    <source>
        <dbReference type="EMBL" id="KKU15747.1"/>
    </source>
</evidence>
<dbReference type="PANTHER" id="PTHR28055:SF1">
    <property type="entry name" value="ALTERED INHERITANCE OF MITOCHONDRIA PROTEIN 41, MITOCHONDRIAL"/>
    <property type="match status" value="1"/>
</dbReference>
<dbReference type="InterPro" id="IPR019004">
    <property type="entry name" value="YqeY/Aim41"/>
</dbReference>
<comment type="caution">
    <text evidence="1">The sequence shown here is derived from an EMBL/GenBank/DDBJ whole genome shotgun (WGS) entry which is preliminary data.</text>
</comment>
<dbReference type="SUPFAM" id="SSF89095">
    <property type="entry name" value="GatB/YqeY motif"/>
    <property type="match status" value="1"/>
</dbReference>
<dbReference type="Proteomes" id="UP000034727">
    <property type="component" value="Unassembled WGS sequence"/>
</dbReference>
<dbReference type="EMBL" id="LCLJ01000004">
    <property type="protein sequence ID" value="KKU15747.1"/>
    <property type="molecule type" value="Genomic_DNA"/>
</dbReference>
<evidence type="ECO:0000313" key="2">
    <source>
        <dbReference type="Proteomes" id="UP000034727"/>
    </source>
</evidence>
<dbReference type="GO" id="GO:0016884">
    <property type="term" value="F:carbon-nitrogen ligase activity, with glutamine as amido-N-donor"/>
    <property type="evidence" value="ECO:0007669"/>
    <property type="project" value="InterPro"/>
</dbReference>
<reference evidence="1 2" key="1">
    <citation type="journal article" date="2015" name="Nature">
        <title>rRNA introns, odd ribosomes, and small enigmatic genomes across a large radiation of phyla.</title>
        <authorList>
            <person name="Brown C.T."/>
            <person name="Hug L.A."/>
            <person name="Thomas B.C."/>
            <person name="Sharon I."/>
            <person name="Castelle C.J."/>
            <person name="Singh A."/>
            <person name="Wilkins M.J."/>
            <person name="Williams K.H."/>
            <person name="Banfield J.F."/>
        </authorList>
    </citation>
    <scope>NUCLEOTIDE SEQUENCE [LARGE SCALE GENOMIC DNA]</scope>
</reference>
<dbReference type="InterPro" id="IPR042184">
    <property type="entry name" value="YqeY/Aim41_N"/>
</dbReference>
<dbReference type="Gene3D" id="1.10.1510.10">
    <property type="entry name" value="Uncharacterised protein YqeY/AIM41 PF09424, N-terminal domain"/>
    <property type="match status" value="1"/>
</dbReference>
<dbReference type="Gene3D" id="1.10.10.410">
    <property type="match status" value="1"/>
</dbReference>
<name>A0A0G1N638_9BACT</name>
<proteinExistence type="predicted"/>